<dbReference type="AlphaFoldDB" id="A0A0D7BJ63"/>
<evidence type="ECO:0000256" key="3">
    <source>
        <dbReference type="ARBA" id="ARBA00023015"/>
    </source>
</evidence>
<dbReference type="PANTHER" id="PTHR47338:SF29">
    <property type="entry name" value="ZN(2)-C6 FUNGAL-TYPE DOMAIN-CONTAINING PROTEIN"/>
    <property type="match status" value="1"/>
</dbReference>
<evidence type="ECO:0000256" key="1">
    <source>
        <dbReference type="ARBA" id="ARBA00004123"/>
    </source>
</evidence>
<dbReference type="STRING" id="1314674.A0A0D7BJ63"/>
<comment type="subcellular location">
    <subcellularLocation>
        <location evidence="1">Nucleus</location>
    </subcellularLocation>
</comment>
<evidence type="ECO:0000256" key="5">
    <source>
        <dbReference type="ARBA" id="ARBA00023242"/>
    </source>
</evidence>
<protein>
    <recommendedName>
        <fullName evidence="8">Zn(2)-C6 fungal-type domain-containing protein</fullName>
    </recommendedName>
</protein>
<keyword evidence="10" id="KW-1185">Reference proteome</keyword>
<dbReference type="PROSITE" id="PS50048">
    <property type="entry name" value="ZN2_CY6_FUNGAL_2"/>
    <property type="match status" value="1"/>
</dbReference>
<evidence type="ECO:0000256" key="4">
    <source>
        <dbReference type="ARBA" id="ARBA00023163"/>
    </source>
</evidence>
<dbReference type="SMART" id="SM00066">
    <property type="entry name" value="GAL4"/>
    <property type="match status" value="1"/>
</dbReference>
<evidence type="ECO:0000313" key="9">
    <source>
        <dbReference type="EMBL" id="KIY70250.1"/>
    </source>
</evidence>
<dbReference type="GO" id="GO:0003677">
    <property type="term" value="F:DNA binding"/>
    <property type="evidence" value="ECO:0007669"/>
    <property type="project" value="InterPro"/>
</dbReference>
<reference evidence="9 10" key="1">
    <citation type="journal article" date="2015" name="Fungal Genet. Biol.">
        <title>Evolution of novel wood decay mechanisms in Agaricales revealed by the genome sequences of Fistulina hepatica and Cylindrobasidium torrendii.</title>
        <authorList>
            <person name="Floudas D."/>
            <person name="Held B.W."/>
            <person name="Riley R."/>
            <person name="Nagy L.G."/>
            <person name="Koehler G."/>
            <person name="Ransdell A.S."/>
            <person name="Younus H."/>
            <person name="Chow J."/>
            <person name="Chiniquy J."/>
            <person name="Lipzen A."/>
            <person name="Tritt A."/>
            <person name="Sun H."/>
            <person name="Haridas S."/>
            <person name="LaButti K."/>
            <person name="Ohm R.A."/>
            <person name="Kues U."/>
            <person name="Blanchette R.A."/>
            <person name="Grigoriev I.V."/>
            <person name="Minto R.E."/>
            <person name="Hibbett D.S."/>
        </authorList>
    </citation>
    <scope>NUCLEOTIDE SEQUENCE [LARGE SCALE GENOMIC DNA]</scope>
    <source>
        <strain evidence="9 10">FP15055 ss-10</strain>
    </source>
</reference>
<dbReference type="CDD" id="cd00067">
    <property type="entry name" value="GAL4"/>
    <property type="match status" value="1"/>
</dbReference>
<dbReference type="OrthoDB" id="2309723at2759"/>
<sequence length="587" mass="64983">MSAPKYTTDAKPLKRGRACLTCRFLKIKCDGARPICGPCLSHPKDDECEYADSPRRSRAKQLEDQVAQLQARIKELETREQRAVSVALNQPYIPDSSSATTTLLPSTSAQQWASSPYSSGPSLAAGTPPSPFEPGIQRTDSSHSQSQFQPDEPPNALIRDFVDMFTRYAPELGFFLNIPRFIHGATLPHLAGDERRPCAAVLFAVYLWGSHLSEQHSPNYHRLHANTSHYRDLALRNAATGLLSSHPHRHLHTIQAEILLAYYFMWTGNFLEARRHSTTALSLAVGCGLHRIRSERLWPQPTLSTSSDDGTLLRLHVPADAVEEGERIDAFWHVVILCKTLSLAVVVDGPTEICGQLETPGFMIDTPWPLDQRHYQDGLLPPTSHSTVSGFLRQTVPPSPAASQLALTAQSSILLHHVVYVTGLWAIGQRLDTFQQTYQSLNQLIGTLRQCLPPLDLESHPSLFFTHALAMAAVIRLNETLTNTLDCRKECVVSATSLVRWAFALLKDAPCTNPMTGKMITIAMQALFDEAIRLKADVLPLDDSNEYSREGVDQSIQAGIHVLTCLARDSPLSKYELTTVQATYSAL</sequence>
<evidence type="ECO:0000256" key="2">
    <source>
        <dbReference type="ARBA" id="ARBA00022723"/>
    </source>
</evidence>
<keyword evidence="5" id="KW-0539">Nucleus</keyword>
<keyword evidence="3" id="KW-0805">Transcription regulation</keyword>
<dbReference type="Pfam" id="PF04082">
    <property type="entry name" value="Fungal_trans"/>
    <property type="match status" value="1"/>
</dbReference>
<dbReference type="InterPro" id="IPR050815">
    <property type="entry name" value="TF_fung"/>
</dbReference>
<dbReference type="InterPro" id="IPR036864">
    <property type="entry name" value="Zn2-C6_fun-type_DNA-bd_sf"/>
</dbReference>
<dbReference type="SUPFAM" id="SSF57701">
    <property type="entry name" value="Zn2/Cys6 DNA-binding domain"/>
    <property type="match status" value="1"/>
</dbReference>
<organism evidence="9 10">
    <name type="scientific">Cylindrobasidium torrendii FP15055 ss-10</name>
    <dbReference type="NCBI Taxonomy" id="1314674"/>
    <lineage>
        <taxon>Eukaryota</taxon>
        <taxon>Fungi</taxon>
        <taxon>Dikarya</taxon>
        <taxon>Basidiomycota</taxon>
        <taxon>Agaricomycotina</taxon>
        <taxon>Agaricomycetes</taxon>
        <taxon>Agaricomycetidae</taxon>
        <taxon>Agaricales</taxon>
        <taxon>Marasmiineae</taxon>
        <taxon>Physalacriaceae</taxon>
        <taxon>Cylindrobasidium</taxon>
    </lineage>
</organism>
<feature type="compositionally biased region" description="Polar residues" evidence="7">
    <location>
        <begin position="111"/>
        <end position="121"/>
    </location>
</feature>
<dbReference type="GO" id="GO:0006351">
    <property type="term" value="P:DNA-templated transcription"/>
    <property type="evidence" value="ECO:0007669"/>
    <property type="project" value="InterPro"/>
</dbReference>
<keyword evidence="6" id="KW-0175">Coiled coil</keyword>
<dbReference type="PANTHER" id="PTHR47338">
    <property type="entry name" value="ZN(II)2CYS6 TRANSCRIPTION FACTOR (EUROFUNG)-RELATED"/>
    <property type="match status" value="1"/>
</dbReference>
<dbReference type="PROSITE" id="PS00463">
    <property type="entry name" value="ZN2_CY6_FUNGAL_1"/>
    <property type="match status" value="1"/>
</dbReference>
<dbReference type="GO" id="GO:0000981">
    <property type="term" value="F:DNA-binding transcription factor activity, RNA polymerase II-specific"/>
    <property type="evidence" value="ECO:0007669"/>
    <property type="project" value="InterPro"/>
</dbReference>
<dbReference type="GO" id="GO:0005634">
    <property type="term" value="C:nucleus"/>
    <property type="evidence" value="ECO:0007669"/>
    <property type="project" value="UniProtKB-SubCell"/>
</dbReference>
<keyword evidence="4" id="KW-0804">Transcription</keyword>
<dbReference type="Proteomes" id="UP000054007">
    <property type="component" value="Unassembled WGS sequence"/>
</dbReference>
<evidence type="ECO:0000259" key="8">
    <source>
        <dbReference type="PROSITE" id="PS50048"/>
    </source>
</evidence>
<dbReference type="EMBL" id="KN880471">
    <property type="protein sequence ID" value="KIY70250.1"/>
    <property type="molecule type" value="Genomic_DNA"/>
</dbReference>
<dbReference type="CDD" id="cd12148">
    <property type="entry name" value="fungal_TF_MHR"/>
    <property type="match status" value="1"/>
</dbReference>
<evidence type="ECO:0000256" key="7">
    <source>
        <dbReference type="SAM" id="MobiDB-lite"/>
    </source>
</evidence>
<feature type="domain" description="Zn(2)-C6 fungal-type" evidence="8">
    <location>
        <begin position="18"/>
        <end position="50"/>
    </location>
</feature>
<name>A0A0D7BJ63_9AGAR</name>
<evidence type="ECO:0000256" key="6">
    <source>
        <dbReference type="SAM" id="Coils"/>
    </source>
</evidence>
<feature type="region of interest" description="Disordered" evidence="7">
    <location>
        <begin position="111"/>
        <end position="153"/>
    </location>
</feature>
<keyword evidence="2" id="KW-0479">Metal-binding</keyword>
<evidence type="ECO:0000313" key="10">
    <source>
        <dbReference type="Proteomes" id="UP000054007"/>
    </source>
</evidence>
<dbReference type="GO" id="GO:0008270">
    <property type="term" value="F:zinc ion binding"/>
    <property type="evidence" value="ECO:0007669"/>
    <property type="project" value="InterPro"/>
</dbReference>
<dbReference type="Pfam" id="PF00172">
    <property type="entry name" value="Zn_clus"/>
    <property type="match status" value="1"/>
</dbReference>
<feature type="coiled-coil region" evidence="6">
    <location>
        <begin position="59"/>
        <end position="86"/>
    </location>
</feature>
<dbReference type="InterPro" id="IPR001138">
    <property type="entry name" value="Zn2Cys6_DnaBD"/>
</dbReference>
<gene>
    <name evidence="9" type="ORF">CYLTODRAFT_419979</name>
</gene>
<accession>A0A0D7BJ63</accession>
<dbReference type="InterPro" id="IPR007219">
    <property type="entry name" value="XnlR_reg_dom"/>
</dbReference>
<dbReference type="Gene3D" id="4.10.240.10">
    <property type="entry name" value="Zn(2)-C6 fungal-type DNA-binding domain"/>
    <property type="match status" value="1"/>
</dbReference>
<proteinExistence type="predicted"/>
<feature type="compositionally biased region" description="Polar residues" evidence="7">
    <location>
        <begin position="138"/>
        <end position="149"/>
    </location>
</feature>